<dbReference type="RefSeq" id="WP_341842048.1">
    <property type="nucleotide sequence ID" value="NZ_CP149792.1"/>
</dbReference>
<organism evidence="1 2">
    <name type="scientific">Chitinophaga caseinilytica</name>
    <dbReference type="NCBI Taxonomy" id="2267521"/>
    <lineage>
        <taxon>Bacteria</taxon>
        <taxon>Pseudomonadati</taxon>
        <taxon>Bacteroidota</taxon>
        <taxon>Chitinophagia</taxon>
        <taxon>Chitinophagales</taxon>
        <taxon>Chitinophagaceae</taxon>
        <taxon>Chitinophaga</taxon>
    </lineage>
</organism>
<protein>
    <submittedName>
        <fullName evidence="1">Uncharacterized protein</fullName>
    </submittedName>
</protein>
<dbReference type="Proteomes" id="UP001449657">
    <property type="component" value="Chromosome"/>
</dbReference>
<sequence>MRYQHCEKKPEYYSWPQARATSLTFRTVKRPDSIQSDIHSGIGMDVLLRKYGKLLKGAPKTEAVAWVGTKKNKHVFQISSQGIQDIYVDSASLSAGNAGRKGSWLTNITEGFSVKGRYYEINAWQLTEDLRSIKLAGEYAAMVQFVDCLVDTSTTVMVTDRERLFVNTDTLYPEFRGWMKKTFGATVDLMDMSGQLRDSIWALPAFREELLARSEQVAKEALATINSTPELEAFLEPGGNAELIMNLKRSRVVWGMCSMDSRPREHARDIAVWAARAHDWPVFIRAHLNIMNDRFDRVSDGSYAQVGRKTYLRELEQLSIPSSTLLLGSIFRFQMPAPLHYYGAPGRIGRAFAESAERKIIEKALIRMMKDPELDDANRMMIFLTFSAYCYNQPDKKSAETLANRLSGDLTQFPEILKIPILELGEEIHKYGIAAD</sequence>
<name>A0ABZ2Z580_9BACT</name>
<evidence type="ECO:0000313" key="2">
    <source>
        <dbReference type="Proteomes" id="UP001449657"/>
    </source>
</evidence>
<accession>A0ABZ2Z580</accession>
<gene>
    <name evidence="1" type="ORF">WJU22_04385</name>
</gene>
<dbReference type="EMBL" id="CP150096">
    <property type="protein sequence ID" value="WZN47409.1"/>
    <property type="molecule type" value="Genomic_DNA"/>
</dbReference>
<proteinExistence type="predicted"/>
<reference evidence="1 2" key="1">
    <citation type="submission" date="2024-03" db="EMBL/GenBank/DDBJ databases">
        <title>Chitinophaga caseinilytica sp. nov., a casein hydrolysing bacterium isolated from forest soil.</title>
        <authorList>
            <person name="Lee D.S."/>
            <person name="Han D.M."/>
            <person name="Baek J.H."/>
            <person name="Choi D.G."/>
            <person name="Jeon J.H."/>
            <person name="Jeon C.O."/>
        </authorList>
    </citation>
    <scope>NUCLEOTIDE SEQUENCE [LARGE SCALE GENOMIC DNA]</scope>
    <source>
        <strain evidence="1 2">KACC 19118</strain>
    </source>
</reference>
<evidence type="ECO:0000313" key="1">
    <source>
        <dbReference type="EMBL" id="WZN47409.1"/>
    </source>
</evidence>
<keyword evidence="2" id="KW-1185">Reference proteome</keyword>